<keyword evidence="3 6" id="KW-0731">Sigma factor</keyword>
<feature type="region of interest" description="Sigma-70 factor domain-3" evidence="6">
    <location>
        <begin position="96"/>
        <end position="166"/>
    </location>
</feature>
<dbReference type="Gene3D" id="1.10.1740.10">
    <property type="match status" value="1"/>
</dbReference>
<dbReference type="InterPro" id="IPR028617">
    <property type="entry name" value="Sigma70_FliA"/>
</dbReference>
<dbReference type="SUPFAM" id="SSF88946">
    <property type="entry name" value="Sigma2 domain of RNA polymerase sigma factors"/>
    <property type="match status" value="1"/>
</dbReference>
<dbReference type="HAMAP" id="MF_00962">
    <property type="entry name" value="Sigma70_FliA"/>
    <property type="match status" value="1"/>
</dbReference>
<accession>A0A420EFN2</accession>
<protein>
    <recommendedName>
        <fullName evidence="6">RNA polymerase sigma factor FliA</fullName>
    </recommendedName>
    <alternativeName>
        <fullName evidence="6">RNA polymerase sigma factor for flagellar operon</fullName>
    </alternativeName>
    <alternativeName>
        <fullName evidence="6">Sigma F</fullName>
    </alternativeName>
    <alternativeName>
        <fullName evidence="6">Sigma-28</fullName>
    </alternativeName>
</protein>
<dbReference type="PIRSF" id="PIRSF000770">
    <property type="entry name" value="RNA_pol_sigma-SigE/K"/>
    <property type="match status" value="1"/>
</dbReference>
<dbReference type="GO" id="GO:0003899">
    <property type="term" value="F:DNA-directed RNA polymerase activity"/>
    <property type="evidence" value="ECO:0007669"/>
    <property type="project" value="InterPro"/>
</dbReference>
<dbReference type="InterPro" id="IPR007627">
    <property type="entry name" value="RNA_pol_sigma70_r2"/>
</dbReference>
<evidence type="ECO:0000256" key="5">
    <source>
        <dbReference type="ARBA" id="ARBA00023163"/>
    </source>
</evidence>
<keyword evidence="1 6" id="KW-0963">Cytoplasm</keyword>
<dbReference type="InterPro" id="IPR013325">
    <property type="entry name" value="RNA_pol_sigma_r2"/>
</dbReference>
<dbReference type="GO" id="GO:0003677">
    <property type="term" value="F:DNA binding"/>
    <property type="evidence" value="ECO:0007669"/>
    <property type="project" value="UniProtKB-UniRule"/>
</dbReference>
<keyword evidence="5 6" id="KW-0804">Transcription</keyword>
<dbReference type="PRINTS" id="PR00046">
    <property type="entry name" value="SIGMA70FCT"/>
</dbReference>
<dbReference type="GO" id="GO:0005737">
    <property type="term" value="C:cytoplasm"/>
    <property type="evidence" value="ECO:0007669"/>
    <property type="project" value="UniProtKB-SubCell"/>
</dbReference>
<dbReference type="GO" id="GO:0006352">
    <property type="term" value="P:DNA-templated transcription initiation"/>
    <property type="evidence" value="ECO:0007669"/>
    <property type="project" value="UniProtKB-UniRule"/>
</dbReference>
<name>A0A420EFN2_9ALTE</name>
<evidence type="ECO:0000256" key="3">
    <source>
        <dbReference type="ARBA" id="ARBA00023082"/>
    </source>
</evidence>
<dbReference type="GO" id="GO:0016987">
    <property type="term" value="F:sigma factor activity"/>
    <property type="evidence" value="ECO:0007669"/>
    <property type="project" value="UniProtKB-UniRule"/>
</dbReference>
<dbReference type="Gene3D" id="1.20.140.160">
    <property type="match status" value="1"/>
</dbReference>
<dbReference type="NCBIfam" id="TIGR02479">
    <property type="entry name" value="FliA_WhiG"/>
    <property type="match status" value="1"/>
</dbReference>
<organism evidence="9 10">
    <name type="scientific">Alginatibacterium sediminis</name>
    <dbReference type="NCBI Taxonomy" id="2164068"/>
    <lineage>
        <taxon>Bacteria</taxon>
        <taxon>Pseudomonadati</taxon>
        <taxon>Pseudomonadota</taxon>
        <taxon>Gammaproteobacteria</taxon>
        <taxon>Alteromonadales</taxon>
        <taxon>Alteromonadaceae</taxon>
        <taxon>Alginatibacterium</taxon>
    </lineage>
</organism>
<dbReference type="PANTHER" id="PTHR30385:SF7">
    <property type="entry name" value="RNA POLYMERASE SIGMA FACTOR FLIA"/>
    <property type="match status" value="1"/>
</dbReference>
<evidence type="ECO:0000313" key="10">
    <source>
        <dbReference type="Proteomes" id="UP000286482"/>
    </source>
</evidence>
<evidence type="ECO:0000259" key="7">
    <source>
        <dbReference type="PROSITE" id="PS00715"/>
    </source>
</evidence>
<sequence length="239" mass="26538">MSKVAAYANQVDSNALVYQHSVLVKRIAHHLVARLPASVIVDDLIQSGMIGLIEAARNFDGSKGASFETYAGIRIRGAMLDEIRRGDWVPRSVHKNSRAISAAINEVEKRTGRDARDQEVAAELEVSLDEYHRMLTDVNSGKVLGIDDLGVSEDVISTDDSRAQNRPAEGYTNQRFQSALASCIKTLPERESLVLSLYYDEELNLKEIGEILSVSESRVSQIHSQALARVKTRMQDWVN</sequence>
<dbReference type="SUPFAM" id="SSF88659">
    <property type="entry name" value="Sigma3 and sigma4 domains of RNA polymerase sigma factors"/>
    <property type="match status" value="2"/>
</dbReference>
<evidence type="ECO:0000313" key="9">
    <source>
        <dbReference type="EMBL" id="RKF19497.1"/>
    </source>
</evidence>
<dbReference type="InterPro" id="IPR014284">
    <property type="entry name" value="RNA_pol_sigma-70_dom"/>
</dbReference>
<dbReference type="InterPro" id="IPR007630">
    <property type="entry name" value="RNA_pol_sigma70_r4"/>
</dbReference>
<evidence type="ECO:0000256" key="1">
    <source>
        <dbReference type="ARBA" id="ARBA00022490"/>
    </source>
</evidence>
<dbReference type="AlphaFoldDB" id="A0A420EFN2"/>
<dbReference type="PROSITE" id="PS00715">
    <property type="entry name" value="SIGMA70_1"/>
    <property type="match status" value="1"/>
</dbReference>
<comment type="subcellular location">
    <subcellularLocation>
        <location evidence="6">Cytoplasm</location>
    </subcellularLocation>
</comment>
<comment type="caution">
    <text evidence="9">The sequence shown here is derived from an EMBL/GenBank/DDBJ whole genome shotgun (WGS) entry which is preliminary data.</text>
</comment>
<dbReference type="Proteomes" id="UP000286482">
    <property type="component" value="Unassembled WGS sequence"/>
</dbReference>
<dbReference type="InterPro" id="IPR007624">
    <property type="entry name" value="RNA_pol_sigma70_r3"/>
</dbReference>
<dbReference type="InterPro" id="IPR013324">
    <property type="entry name" value="RNA_pol_sigma_r3/r4-like"/>
</dbReference>
<dbReference type="Pfam" id="PF04539">
    <property type="entry name" value="Sigma70_r3"/>
    <property type="match status" value="1"/>
</dbReference>
<evidence type="ECO:0000256" key="2">
    <source>
        <dbReference type="ARBA" id="ARBA00023015"/>
    </source>
</evidence>
<feature type="region of interest" description="Sigma-70 factor domain-4" evidence="6">
    <location>
        <begin position="183"/>
        <end position="231"/>
    </location>
</feature>
<dbReference type="OrthoDB" id="9799825at2"/>
<dbReference type="NCBIfam" id="NF005413">
    <property type="entry name" value="PRK06986.1"/>
    <property type="match status" value="1"/>
</dbReference>
<dbReference type="FunFam" id="1.10.1740.10:FF:000002">
    <property type="entry name" value="RNA polymerase sigma factor FliA"/>
    <property type="match status" value="1"/>
</dbReference>
<feature type="domain" description="RNA polymerase sigma-70" evidence="8">
    <location>
        <begin position="204"/>
        <end position="230"/>
    </location>
</feature>
<evidence type="ECO:0000256" key="6">
    <source>
        <dbReference type="HAMAP-Rule" id="MF_00962"/>
    </source>
</evidence>
<feature type="domain" description="RNA polymerase sigma-70" evidence="7">
    <location>
        <begin position="43"/>
        <end position="56"/>
    </location>
</feature>
<comment type="similarity">
    <text evidence="6">Belongs to the sigma-70 factor family. FliA subfamily.</text>
</comment>
<dbReference type="PANTHER" id="PTHR30385">
    <property type="entry name" value="SIGMA FACTOR F FLAGELLAR"/>
    <property type="match status" value="1"/>
</dbReference>
<feature type="region of interest" description="Sigma-70 factor domain-2" evidence="6">
    <location>
        <begin position="16"/>
        <end position="88"/>
    </location>
</feature>
<dbReference type="EMBL" id="RAQO01000004">
    <property type="protein sequence ID" value="RKF19497.1"/>
    <property type="molecule type" value="Genomic_DNA"/>
</dbReference>
<dbReference type="Pfam" id="PF04545">
    <property type="entry name" value="Sigma70_r4"/>
    <property type="match status" value="1"/>
</dbReference>
<evidence type="ECO:0000256" key="4">
    <source>
        <dbReference type="ARBA" id="ARBA00023125"/>
    </source>
</evidence>
<keyword evidence="2 6" id="KW-0805">Transcription regulation</keyword>
<proteinExistence type="inferred from homology"/>
<dbReference type="NCBIfam" id="TIGR02937">
    <property type="entry name" value="sigma70-ECF"/>
    <property type="match status" value="1"/>
</dbReference>
<evidence type="ECO:0000259" key="8">
    <source>
        <dbReference type="PROSITE" id="PS00716"/>
    </source>
</evidence>
<reference evidence="9 10" key="1">
    <citation type="submission" date="2018-09" db="EMBL/GenBank/DDBJ databases">
        <authorList>
            <person name="Wang Z."/>
        </authorList>
    </citation>
    <scope>NUCLEOTIDE SEQUENCE [LARGE SCALE GENOMIC DNA]</scope>
    <source>
        <strain evidence="9 10">ALS 81</strain>
    </source>
</reference>
<keyword evidence="10" id="KW-1185">Reference proteome</keyword>
<feature type="short sequence motif" description="Interaction with polymerase core subunit RpoC" evidence="6">
    <location>
        <begin position="43"/>
        <end position="46"/>
    </location>
</feature>
<dbReference type="InterPro" id="IPR000943">
    <property type="entry name" value="RNA_pol_sigma70"/>
</dbReference>
<feature type="DNA-binding region" description="H-T-H motif" evidence="6">
    <location>
        <begin position="205"/>
        <end position="224"/>
    </location>
</feature>
<comment type="function">
    <text evidence="6">Sigma factors are initiation factors that promote the attachment of RNA polymerase to specific initiation sites and are then released. This sigma factor controls the expression of flagella-related genes.</text>
</comment>
<dbReference type="CDD" id="cd06171">
    <property type="entry name" value="Sigma70_r4"/>
    <property type="match status" value="1"/>
</dbReference>
<dbReference type="PROSITE" id="PS00716">
    <property type="entry name" value="SIGMA70_2"/>
    <property type="match status" value="1"/>
</dbReference>
<dbReference type="RefSeq" id="WP_120353503.1">
    <property type="nucleotide sequence ID" value="NZ_RAQO01000004.1"/>
</dbReference>
<dbReference type="InterPro" id="IPR012845">
    <property type="entry name" value="RNA_pol_sigma_FliA_WhiG"/>
</dbReference>
<dbReference type="Pfam" id="PF04542">
    <property type="entry name" value="Sigma70_r2"/>
    <property type="match status" value="1"/>
</dbReference>
<gene>
    <name evidence="6" type="primary">fliA</name>
    <name evidence="9" type="ORF">DBZ36_03250</name>
</gene>
<keyword evidence="4 6" id="KW-0238">DNA-binding</keyword>